<protein>
    <submittedName>
        <fullName evidence="2">Uncharacterized protein</fullName>
    </submittedName>
</protein>
<sequence length="178" mass="18586">MSTCSAPAPSRAHTRSGRWQTAPTACPTASMPATAATASAQGGITGSYSAGALRGRRLAPSASTSTTSAARRSSSGVPAPESLSPRKTVPTVTTPCPSRAARRRSGVGSSTRGRPGWRRMWVVVVTTTVRPLSAACRARAYRVEVLPPAPTRATIRWRAMSRPNCSQMPMLSPPTGAR</sequence>
<organism evidence="2 3">
    <name type="scientific">Flavonifractor plautii</name>
    <name type="common">Fusobacterium plautii</name>
    <dbReference type="NCBI Taxonomy" id="292800"/>
    <lineage>
        <taxon>Bacteria</taxon>
        <taxon>Bacillati</taxon>
        <taxon>Bacillota</taxon>
        <taxon>Clostridia</taxon>
        <taxon>Eubacteriales</taxon>
        <taxon>Oscillospiraceae</taxon>
        <taxon>Flavonifractor</taxon>
    </lineage>
</organism>
<feature type="compositionally biased region" description="Low complexity" evidence="1">
    <location>
        <begin position="21"/>
        <end position="42"/>
    </location>
</feature>
<dbReference type="Proteomes" id="UP000095746">
    <property type="component" value="Unassembled WGS sequence"/>
</dbReference>
<evidence type="ECO:0000313" key="3">
    <source>
        <dbReference type="Proteomes" id="UP000095746"/>
    </source>
</evidence>
<feature type="region of interest" description="Disordered" evidence="1">
    <location>
        <begin position="1"/>
        <end position="114"/>
    </location>
</feature>
<gene>
    <name evidence="2" type="ORF">ERS852411_04149</name>
</gene>
<evidence type="ECO:0000313" key="2">
    <source>
        <dbReference type="EMBL" id="CUQ24676.1"/>
    </source>
</evidence>
<accession>A0A174UTK7</accession>
<evidence type="ECO:0000256" key="1">
    <source>
        <dbReference type="SAM" id="MobiDB-lite"/>
    </source>
</evidence>
<dbReference type="AlphaFoldDB" id="A0A174UTK7"/>
<name>A0A174UTK7_FLAPL</name>
<feature type="compositionally biased region" description="Low complexity" evidence="1">
    <location>
        <begin position="61"/>
        <end position="75"/>
    </location>
</feature>
<reference evidence="2 3" key="1">
    <citation type="submission" date="2015-09" db="EMBL/GenBank/DDBJ databases">
        <authorList>
            <consortium name="Pathogen Informatics"/>
        </authorList>
    </citation>
    <scope>NUCLEOTIDE SEQUENCE [LARGE SCALE GENOMIC DNA]</scope>
    <source>
        <strain evidence="2 3">2789STDY5608854</strain>
    </source>
</reference>
<proteinExistence type="predicted"/>
<dbReference type="EMBL" id="CYZT01000806">
    <property type="protein sequence ID" value="CUQ24676.1"/>
    <property type="molecule type" value="Genomic_DNA"/>
</dbReference>